<keyword evidence="10 12" id="KW-0560">Oxidoreductase</keyword>
<feature type="binding site" evidence="14">
    <location>
        <position position="191"/>
    </location>
    <ligand>
        <name>substrate</name>
    </ligand>
</feature>
<sequence length="348" mass="39182">MKETIEQLDKKYMSRAISLARLSGGSQQPNPRVGAVIVHQGRIIGEGFHQKAGEPHAEVLAVRSVQDQSLLAQSTIYVTLEPCFHHGRTPPCVDLIVQHKIPRVVIAQADPFEKVGGKSIARLKALGHEVKVGVLEEEAAWLNRRFFRHIGQKRPYIVLKWACSLDDIMGREGENLRISNPISSRINHRWRSQESAILVGRKTAVVDNPALSNRHHFGRQPLRMVLDREGQLPKGLQLFDGQQATRVYRAIPPALEQKNLSFVQLPYEQLLEELCADWQQLGLQSVLVEGGAQLLQSFLSAGLWDEIRILRSSDILGQGIGAPIAPKNYLRSVQPLFDNRVEIYYRND</sequence>
<evidence type="ECO:0000256" key="1">
    <source>
        <dbReference type="ARBA" id="ARBA00002151"/>
    </source>
</evidence>
<dbReference type="KEGG" id="sgn:SGRA_3095"/>
<dbReference type="CDD" id="cd01284">
    <property type="entry name" value="Riboflavin_deaminase-reductase"/>
    <property type="match status" value="1"/>
</dbReference>
<evidence type="ECO:0000313" key="17">
    <source>
        <dbReference type="EMBL" id="AFC25823.1"/>
    </source>
</evidence>
<dbReference type="Pfam" id="PF00383">
    <property type="entry name" value="dCMP_cyt_deam_1"/>
    <property type="match status" value="1"/>
</dbReference>
<dbReference type="GO" id="GO:0008703">
    <property type="term" value="F:5-amino-6-(5-phosphoribosylamino)uracil reductase activity"/>
    <property type="evidence" value="ECO:0007669"/>
    <property type="project" value="UniProtKB-EC"/>
</dbReference>
<dbReference type="PIRSF" id="PIRSF006769">
    <property type="entry name" value="RibD"/>
    <property type="match status" value="1"/>
</dbReference>
<comment type="pathway">
    <text evidence="2 12">Cofactor biosynthesis; riboflavin biosynthesis; 5-amino-6-(D-ribitylamino)uracil from GTP: step 2/4.</text>
</comment>
<accession>H6KZP7</accession>
<dbReference type="Gene3D" id="3.40.430.10">
    <property type="entry name" value="Dihydrofolate Reductase, subunit A"/>
    <property type="match status" value="1"/>
</dbReference>
<evidence type="ECO:0000313" key="18">
    <source>
        <dbReference type="Proteomes" id="UP000007519"/>
    </source>
</evidence>
<evidence type="ECO:0000256" key="9">
    <source>
        <dbReference type="ARBA" id="ARBA00022857"/>
    </source>
</evidence>
<dbReference type="SUPFAM" id="SSF53927">
    <property type="entry name" value="Cytidine deaminase-like"/>
    <property type="match status" value="1"/>
</dbReference>
<dbReference type="InterPro" id="IPR024072">
    <property type="entry name" value="DHFR-like_dom_sf"/>
</dbReference>
<comment type="function">
    <text evidence="1 12">Converts 2,5-diamino-6-(ribosylamino)-4(3h)-pyrimidinone 5'-phosphate into 5-amino-6-(ribosylamino)-2,4(1h,3h)-pyrimidinedione 5'-phosphate.</text>
</comment>
<feature type="domain" description="CMP/dCMP-type deaminase" evidence="16">
    <location>
        <begin position="7"/>
        <end position="119"/>
    </location>
</feature>
<evidence type="ECO:0000259" key="16">
    <source>
        <dbReference type="PROSITE" id="PS51747"/>
    </source>
</evidence>
<dbReference type="InterPro" id="IPR002125">
    <property type="entry name" value="CMP_dCMP_dom"/>
</dbReference>
<dbReference type="InterPro" id="IPR002734">
    <property type="entry name" value="RibDG_C"/>
</dbReference>
<protein>
    <recommendedName>
        <fullName evidence="12">Riboflavin biosynthesis protein RibD</fullName>
    </recommendedName>
    <domain>
        <recommendedName>
            <fullName evidence="12">Diaminohydroxyphosphoribosylaminopyrimidine deaminase</fullName>
            <shortName evidence="12">DRAP deaminase</shortName>
            <ecNumber evidence="12">3.5.4.26</ecNumber>
        </recommendedName>
        <alternativeName>
            <fullName evidence="12">Riboflavin-specific deaminase</fullName>
        </alternativeName>
    </domain>
    <domain>
        <recommendedName>
            <fullName evidence="12">5-amino-6-(5-phosphoribosylamino)uracil reductase</fullName>
            <ecNumber evidence="12">1.1.1.193</ecNumber>
        </recommendedName>
        <alternativeName>
            <fullName evidence="12">HTP reductase</fullName>
        </alternativeName>
    </domain>
</protein>
<dbReference type="Proteomes" id="UP000007519">
    <property type="component" value="Chromosome"/>
</dbReference>
<dbReference type="GO" id="GO:0008270">
    <property type="term" value="F:zinc ion binding"/>
    <property type="evidence" value="ECO:0007669"/>
    <property type="project" value="InterPro"/>
</dbReference>
<dbReference type="EMBL" id="CP002831">
    <property type="protein sequence ID" value="AFC25823.1"/>
    <property type="molecule type" value="Genomic_DNA"/>
</dbReference>
<evidence type="ECO:0000256" key="13">
    <source>
        <dbReference type="PIRSR" id="PIRSR006769-1"/>
    </source>
</evidence>
<evidence type="ECO:0000256" key="7">
    <source>
        <dbReference type="ARBA" id="ARBA00022723"/>
    </source>
</evidence>
<feature type="binding site" evidence="15">
    <location>
        <position position="92"/>
    </location>
    <ligand>
        <name>Zn(2+)</name>
        <dbReference type="ChEBI" id="CHEBI:29105"/>
        <note>catalytic</note>
    </ligand>
</feature>
<dbReference type="GO" id="GO:0009231">
    <property type="term" value="P:riboflavin biosynthetic process"/>
    <property type="evidence" value="ECO:0007669"/>
    <property type="project" value="UniProtKB-UniPathway"/>
</dbReference>
<feature type="binding site" evidence="14">
    <location>
        <position position="162"/>
    </location>
    <ligand>
        <name>NADP(+)</name>
        <dbReference type="ChEBI" id="CHEBI:58349"/>
    </ligand>
</feature>
<dbReference type="UniPathway" id="UPA00275">
    <property type="reaction ID" value="UER00401"/>
</dbReference>
<comment type="catalytic activity">
    <reaction evidence="12">
        <text>2,5-diamino-6-hydroxy-4-(5-phosphoribosylamino)-pyrimidine + H2O + H(+) = 5-amino-6-(5-phospho-D-ribosylamino)uracil + NH4(+)</text>
        <dbReference type="Rhea" id="RHEA:21868"/>
        <dbReference type="ChEBI" id="CHEBI:15377"/>
        <dbReference type="ChEBI" id="CHEBI:15378"/>
        <dbReference type="ChEBI" id="CHEBI:28938"/>
        <dbReference type="ChEBI" id="CHEBI:58453"/>
        <dbReference type="ChEBI" id="CHEBI:58614"/>
        <dbReference type="EC" id="3.5.4.26"/>
    </reaction>
</comment>
<feature type="binding site" evidence="14">
    <location>
        <position position="211"/>
    </location>
    <ligand>
        <name>substrate</name>
    </ligand>
</feature>
<keyword evidence="12" id="KW-0378">Hydrolase</keyword>
<dbReference type="Pfam" id="PF01872">
    <property type="entry name" value="RibD_C"/>
    <property type="match status" value="1"/>
</dbReference>
<feature type="active site" description="Proton donor" evidence="13">
    <location>
        <position position="58"/>
    </location>
</feature>
<dbReference type="GO" id="GO:0008835">
    <property type="term" value="F:diaminohydroxyphosphoribosylaminopyrimidine deaminase activity"/>
    <property type="evidence" value="ECO:0007669"/>
    <property type="project" value="UniProtKB-EC"/>
</dbReference>
<comment type="pathway">
    <text evidence="3 12">Cofactor biosynthesis; riboflavin biosynthesis; 5-amino-6-(D-ribitylamino)uracil from GTP: step 3/4.</text>
</comment>
<evidence type="ECO:0000256" key="12">
    <source>
        <dbReference type="PIRNR" id="PIRNR006769"/>
    </source>
</evidence>
<feature type="binding site" evidence="14">
    <location>
        <position position="289"/>
    </location>
    <ligand>
        <name>substrate</name>
    </ligand>
</feature>
<keyword evidence="18" id="KW-1185">Reference proteome</keyword>
<feature type="binding site" evidence="15">
    <location>
        <position position="83"/>
    </location>
    <ligand>
        <name>Zn(2+)</name>
        <dbReference type="ChEBI" id="CHEBI:29105"/>
        <note>catalytic</note>
    </ligand>
</feature>
<keyword evidence="11" id="KW-0511">Multifunctional enzyme</keyword>
<evidence type="ECO:0000256" key="10">
    <source>
        <dbReference type="ARBA" id="ARBA00023002"/>
    </source>
</evidence>
<dbReference type="InterPro" id="IPR016193">
    <property type="entry name" value="Cytidine_deaminase-like"/>
</dbReference>
<proteinExistence type="inferred from homology"/>
<feature type="binding site" evidence="14">
    <location>
        <position position="214"/>
    </location>
    <ligand>
        <name>substrate</name>
    </ligand>
</feature>
<dbReference type="EC" id="3.5.4.26" evidence="12"/>
<evidence type="ECO:0000256" key="14">
    <source>
        <dbReference type="PIRSR" id="PIRSR006769-2"/>
    </source>
</evidence>
<feature type="binding site" evidence="15">
    <location>
        <position position="56"/>
    </location>
    <ligand>
        <name>Zn(2+)</name>
        <dbReference type="ChEBI" id="CHEBI:29105"/>
        <note>catalytic</note>
    </ligand>
</feature>
<dbReference type="STRING" id="984262.SGRA_3095"/>
<feature type="binding site" evidence="14">
    <location>
        <position position="203"/>
    </location>
    <ligand>
        <name>substrate</name>
    </ligand>
</feature>
<dbReference type="EC" id="1.1.1.193" evidence="12"/>
<dbReference type="PROSITE" id="PS00903">
    <property type="entry name" value="CYT_DCMP_DEAMINASES_1"/>
    <property type="match status" value="1"/>
</dbReference>
<dbReference type="AlphaFoldDB" id="H6KZP7"/>
<dbReference type="PANTHER" id="PTHR38011:SF7">
    <property type="entry name" value="2,5-DIAMINO-6-RIBOSYLAMINO-4(3H)-PYRIMIDINONE 5'-PHOSPHATE REDUCTASE"/>
    <property type="match status" value="1"/>
</dbReference>
<dbReference type="HOGENOM" id="CLU_036590_1_1_10"/>
<dbReference type="Gene3D" id="3.40.140.10">
    <property type="entry name" value="Cytidine Deaminase, domain 2"/>
    <property type="match status" value="1"/>
</dbReference>
<comment type="catalytic activity">
    <reaction evidence="12">
        <text>5-amino-6-(5-phospho-D-ribitylamino)uracil + NADP(+) = 5-amino-6-(5-phospho-D-ribosylamino)uracil + NADPH + H(+)</text>
        <dbReference type="Rhea" id="RHEA:17845"/>
        <dbReference type="ChEBI" id="CHEBI:15378"/>
        <dbReference type="ChEBI" id="CHEBI:57783"/>
        <dbReference type="ChEBI" id="CHEBI:58349"/>
        <dbReference type="ChEBI" id="CHEBI:58421"/>
        <dbReference type="ChEBI" id="CHEBI:58453"/>
        <dbReference type="EC" id="1.1.1.193"/>
    </reaction>
</comment>
<dbReference type="eggNOG" id="COG1985">
    <property type="taxonomic scope" value="Bacteria"/>
</dbReference>
<evidence type="ECO:0000256" key="3">
    <source>
        <dbReference type="ARBA" id="ARBA00004910"/>
    </source>
</evidence>
<evidence type="ECO:0000256" key="15">
    <source>
        <dbReference type="PIRSR" id="PIRSR006769-3"/>
    </source>
</evidence>
<gene>
    <name evidence="17" type="ordered locus">SGRA_3095</name>
</gene>
<evidence type="ECO:0000256" key="2">
    <source>
        <dbReference type="ARBA" id="ARBA00004882"/>
    </source>
</evidence>
<comment type="similarity">
    <text evidence="4 12">In the N-terminal section; belongs to the cytidine and deoxycytidylate deaminase family.</text>
</comment>
<evidence type="ECO:0000256" key="5">
    <source>
        <dbReference type="ARBA" id="ARBA00007417"/>
    </source>
</evidence>
<evidence type="ECO:0000256" key="11">
    <source>
        <dbReference type="ARBA" id="ARBA00023268"/>
    </source>
</evidence>
<feature type="binding site" evidence="14">
    <location>
        <position position="207"/>
    </location>
    <ligand>
        <name>NADP(+)</name>
        <dbReference type="ChEBI" id="CHEBI:58349"/>
    </ligand>
</feature>
<dbReference type="SUPFAM" id="SSF53597">
    <property type="entry name" value="Dihydrofolate reductase-like"/>
    <property type="match status" value="1"/>
</dbReference>
<keyword evidence="9 12" id="KW-0521">NADP</keyword>
<keyword evidence="8 12" id="KW-0862">Zinc</keyword>
<dbReference type="eggNOG" id="COG0117">
    <property type="taxonomic scope" value="Bacteria"/>
</dbReference>
<keyword evidence="7 12" id="KW-0479">Metal-binding</keyword>
<comment type="cofactor">
    <cofactor evidence="12 15">
        <name>Zn(2+)</name>
        <dbReference type="ChEBI" id="CHEBI:29105"/>
    </cofactor>
    <text evidence="12 15">Binds 1 zinc ion.</text>
</comment>
<dbReference type="InterPro" id="IPR016192">
    <property type="entry name" value="APOBEC/CMP_deaminase_Zn-bd"/>
</dbReference>
<dbReference type="NCBIfam" id="TIGR00326">
    <property type="entry name" value="eubact_ribD"/>
    <property type="match status" value="1"/>
</dbReference>
<organism evidence="17 18">
    <name type="scientific">Saprospira grandis (strain Lewin)</name>
    <dbReference type="NCBI Taxonomy" id="984262"/>
    <lineage>
        <taxon>Bacteria</taxon>
        <taxon>Pseudomonadati</taxon>
        <taxon>Bacteroidota</taxon>
        <taxon>Saprospiria</taxon>
        <taxon>Saprospirales</taxon>
        <taxon>Saprospiraceae</taxon>
        <taxon>Saprospira</taxon>
    </lineage>
</organism>
<dbReference type="PROSITE" id="PS51747">
    <property type="entry name" value="CYT_DCMP_DEAMINASES_2"/>
    <property type="match status" value="1"/>
</dbReference>
<dbReference type="PANTHER" id="PTHR38011">
    <property type="entry name" value="DIHYDROFOLATE REDUCTASE FAMILY PROTEIN (AFU_ORTHOLOGUE AFUA_8G06820)"/>
    <property type="match status" value="1"/>
</dbReference>
<evidence type="ECO:0000256" key="8">
    <source>
        <dbReference type="ARBA" id="ARBA00022833"/>
    </source>
</evidence>
<evidence type="ECO:0000256" key="4">
    <source>
        <dbReference type="ARBA" id="ARBA00005259"/>
    </source>
</evidence>
<dbReference type="InterPro" id="IPR050765">
    <property type="entry name" value="Riboflavin_Biosynth_HTPR"/>
</dbReference>
<reference evidence="17 18" key="1">
    <citation type="journal article" date="2012" name="Stand. Genomic Sci.">
        <title>Complete genome sequencing and analysis of Saprospira grandis str. Lewin, a predatory marine bacterium.</title>
        <authorList>
            <person name="Saw J.H."/>
            <person name="Yuryev A."/>
            <person name="Kanbe M."/>
            <person name="Hou S."/>
            <person name="Young A.G."/>
            <person name="Aizawa S."/>
            <person name="Alam M."/>
        </authorList>
    </citation>
    <scope>NUCLEOTIDE SEQUENCE [LARGE SCALE GENOMIC DNA]</scope>
    <source>
        <strain evidence="17 18">Lewin</strain>
    </source>
</reference>
<evidence type="ECO:0000256" key="6">
    <source>
        <dbReference type="ARBA" id="ARBA00022619"/>
    </source>
</evidence>
<dbReference type="InterPro" id="IPR004794">
    <property type="entry name" value="Eubact_RibD"/>
</dbReference>
<feature type="binding site" evidence="14">
    <location>
        <begin position="291"/>
        <end position="297"/>
    </location>
    <ligand>
        <name>NADP(+)</name>
        <dbReference type="ChEBI" id="CHEBI:58349"/>
    </ligand>
</feature>
<dbReference type="RefSeq" id="WP_015693422.1">
    <property type="nucleotide sequence ID" value="NC_016940.1"/>
</dbReference>
<keyword evidence="6 12" id="KW-0686">Riboflavin biosynthesis</keyword>
<name>H6KZP7_SAPGL</name>
<comment type="similarity">
    <text evidence="5 12">In the C-terminal section; belongs to the HTP reductase family.</text>
</comment>